<evidence type="ECO:0000313" key="3">
    <source>
        <dbReference type="Proteomes" id="UP001303046"/>
    </source>
</evidence>
<protein>
    <submittedName>
        <fullName evidence="2">Uncharacterized protein</fullName>
    </submittedName>
</protein>
<sequence>MDNIDEEYDRLAERLHSCTKNAETDAQRGAARDAENQERTSELVRLCREAIKEDLKEKRAEVLAEATRGGKKHPLCPSRLCQSQDEDDCSPQPKGNSHWVEKGM</sequence>
<dbReference type="EMBL" id="JAVFWL010000002">
    <property type="protein sequence ID" value="KAK6734586.1"/>
    <property type="molecule type" value="Genomic_DNA"/>
</dbReference>
<proteinExistence type="predicted"/>
<keyword evidence="3" id="KW-1185">Reference proteome</keyword>
<name>A0ABR1C7U3_NECAM</name>
<comment type="caution">
    <text evidence="2">The sequence shown here is derived from an EMBL/GenBank/DDBJ whole genome shotgun (WGS) entry which is preliminary data.</text>
</comment>
<dbReference type="Proteomes" id="UP001303046">
    <property type="component" value="Unassembled WGS sequence"/>
</dbReference>
<feature type="region of interest" description="Disordered" evidence="1">
    <location>
        <begin position="18"/>
        <end position="41"/>
    </location>
</feature>
<accession>A0ABR1C7U3</accession>
<reference evidence="2 3" key="1">
    <citation type="submission" date="2023-08" db="EMBL/GenBank/DDBJ databases">
        <title>A Necator americanus chromosomal reference genome.</title>
        <authorList>
            <person name="Ilik V."/>
            <person name="Petrzelkova K.J."/>
            <person name="Pardy F."/>
            <person name="Fuh T."/>
            <person name="Niatou-Singa F.S."/>
            <person name="Gouil Q."/>
            <person name="Baker L."/>
            <person name="Ritchie M.E."/>
            <person name="Jex A.R."/>
            <person name="Gazzola D."/>
            <person name="Li H."/>
            <person name="Toshio Fujiwara R."/>
            <person name="Zhan B."/>
            <person name="Aroian R.V."/>
            <person name="Pafco B."/>
            <person name="Schwarz E.M."/>
        </authorList>
    </citation>
    <scope>NUCLEOTIDE SEQUENCE [LARGE SCALE GENOMIC DNA]</scope>
    <source>
        <strain evidence="2 3">Aroian</strain>
        <tissue evidence="2">Whole animal</tissue>
    </source>
</reference>
<evidence type="ECO:0000313" key="2">
    <source>
        <dbReference type="EMBL" id="KAK6734586.1"/>
    </source>
</evidence>
<gene>
    <name evidence="2" type="primary">Necator_chrII.g5819</name>
    <name evidence="2" type="ORF">RB195_018026</name>
</gene>
<organism evidence="2 3">
    <name type="scientific">Necator americanus</name>
    <name type="common">Human hookworm</name>
    <dbReference type="NCBI Taxonomy" id="51031"/>
    <lineage>
        <taxon>Eukaryota</taxon>
        <taxon>Metazoa</taxon>
        <taxon>Ecdysozoa</taxon>
        <taxon>Nematoda</taxon>
        <taxon>Chromadorea</taxon>
        <taxon>Rhabditida</taxon>
        <taxon>Rhabditina</taxon>
        <taxon>Rhabditomorpha</taxon>
        <taxon>Strongyloidea</taxon>
        <taxon>Ancylostomatidae</taxon>
        <taxon>Bunostominae</taxon>
        <taxon>Necator</taxon>
    </lineage>
</organism>
<feature type="region of interest" description="Disordered" evidence="1">
    <location>
        <begin position="65"/>
        <end position="104"/>
    </location>
</feature>
<evidence type="ECO:0000256" key="1">
    <source>
        <dbReference type="SAM" id="MobiDB-lite"/>
    </source>
</evidence>